<dbReference type="OrthoDB" id="9770043at2"/>
<dbReference type="InterPro" id="IPR054539">
    <property type="entry name" value="Beta-prop_PDH"/>
</dbReference>
<organism evidence="2 3">
    <name type="scientific">Piscinibacter gummiphilus</name>
    <dbReference type="NCBI Taxonomy" id="946333"/>
    <lineage>
        <taxon>Bacteria</taxon>
        <taxon>Pseudomonadati</taxon>
        <taxon>Pseudomonadota</taxon>
        <taxon>Betaproteobacteria</taxon>
        <taxon>Burkholderiales</taxon>
        <taxon>Sphaerotilaceae</taxon>
        <taxon>Piscinibacter</taxon>
    </lineage>
</organism>
<dbReference type="SUPFAM" id="SSF50952">
    <property type="entry name" value="Soluble quinoprotein glucose dehydrogenase"/>
    <property type="match status" value="1"/>
</dbReference>
<proteinExistence type="predicted"/>
<reference evidence="2 3" key="1">
    <citation type="submission" date="2016-04" db="EMBL/GenBank/DDBJ databases">
        <title>Complete genome sequence of natural rubber-degrading, novel Gram-negative bacterium, Rhizobacter gummiphilus strain NS21.</title>
        <authorList>
            <person name="Tabata M."/>
            <person name="Kasai D."/>
            <person name="Fukuda M."/>
        </authorList>
    </citation>
    <scope>NUCLEOTIDE SEQUENCE [LARGE SCALE GENOMIC DNA]</scope>
    <source>
        <strain evidence="2 3">NS21</strain>
    </source>
</reference>
<dbReference type="KEGG" id="rgu:A4W93_28925"/>
<dbReference type="EMBL" id="CP015118">
    <property type="protein sequence ID" value="ARN23597.1"/>
    <property type="molecule type" value="Genomic_DNA"/>
</dbReference>
<dbReference type="PANTHER" id="PTHR19328">
    <property type="entry name" value="HEDGEHOG-INTERACTING PROTEIN"/>
    <property type="match status" value="1"/>
</dbReference>
<dbReference type="InterPro" id="IPR011041">
    <property type="entry name" value="Quinoprot_gluc/sorb_DH_b-prop"/>
</dbReference>
<protein>
    <recommendedName>
        <fullName evidence="1">Pyrroloquinoline quinone-dependent pyranose dehydrogenase beta-propeller domain-containing protein</fullName>
    </recommendedName>
</protein>
<name>A0A1W6LHC3_9BURK</name>
<evidence type="ECO:0000313" key="2">
    <source>
        <dbReference type="EMBL" id="ARN23597.1"/>
    </source>
</evidence>
<dbReference type="STRING" id="946333.A4W93_28925"/>
<evidence type="ECO:0000313" key="3">
    <source>
        <dbReference type="Proteomes" id="UP000193427"/>
    </source>
</evidence>
<evidence type="ECO:0000259" key="1">
    <source>
        <dbReference type="Pfam" id="PF22807"/>
    </source>
</evidence>
<dbReference type="RefSeq" id="WP_085753925.1">
    <property type="nucleotide sequence ID" value="NZ_BSPR01000022.1"/>
</dbReference>
<dbReference type="Pfam" id="PF22807">
    <property type="entry name" value="TrAA12"/>
    <property type="match status" value="1"/>
</dbReference>
<dbReference type="Proteomes" id="UP000193427">
    <property type="component" value="Chromosome"/>
</dbReference>
<dbReference type="AlphaFoldDB" id="A0A1W6LHC3"/>
<dbReference type="InterPro" id="IPR011042">
    <property type="entry name" value="6-blade_b-propeller_TolB-like"/>
</dbReference>
<dbReference type="PANTHER" id="PTHR19328:SF53">
    <property type="entry name" value="MEMBRANE PROTEIN"/>
    <property type="match status" value="1"/>
</dbReference>
<feature type="domain" description="Pyrroloquinoline quinone-dependent pyranose dehydrogenase beta-propeller" evidence="1">
    <location>
        <begin position="37"/>
        <end position="392"/>
    </location>
</feature>
<accession>A0A1W6LHC3</accession>
<keyword evidence="3" id="KW-1185">Reference proteome</keyword>
<dbReference type="Gene3D" id="2.120.10.30">
    <property type="entry name" value="TolB, C-terminal domain"/>
    <property type="match status" value="2"/>
</dbReference>
<gene>
    <name evidence="2" type="ORF">A4W93_28925</name>
</gene>
<sequence length="395" mass="42218">MKALLVALALAAPLMANAAPYTPSGTCGPFPKVDVAVPAGWCVALVADNTRGLRFPRRIVELAPNRFWIIDMGNWEPRQGRLLEMTLNESATDPAERVRITTLASKLDRPLALAVGPDGKVYVGEAGRIWRTPATGPVVQEVVVDKLPDGGAHPLKEIAFAPGNRMFINVGSASDACRDASNQPAMPCPEVEGDTPRAAVYEAVLGEGTPALKSLKPYATGLRNSVALAFVGDTLLQGENSIDYPDAENPPEELNVLRAGARYGWPYCTGDRQVARGYEKKADCKATEAPAQRWPAHAAPLQLFAVPASNPSPWAGQVLVAWHGHRPTGQRVMALKVDAKGHPAAAPVQVVGGWNAAEGVRPKGAPTGLTVDRAGHLWIVEDRNKTVLMVRRESK</sequence>